<dbReference type="InterPro" id="IPR036691">
    <property type="entry name" value="Endo/exonu/phosph_ase_sf"/>
</dbReference>
<proteinExistence type="inferred from homology"/>
<accession>A0A7E4VRS2</accession>
<keyword evidence="2" id="KW-0378">Hydrolase</keyword>
<evidence type="ECO:0000259" key="4">
    <source>
        <dbReference type="SMART" id="SM00128"/>
    </source>
</evidence>
<dbReference type="AlphaFoldDB" id="A0A7E4VRS2"/>
<evidence type="ECO:0000256" key="1">
    <source>
        <dbReference type="ARBA" id="ARBA00012997"/>
    </source>
</evidence>
<organism evidence="5 6">
    <name type="scientific">Panagrellus redivivus</name>
    <name type="common">Microworm</name>
    <dbReference type="NCBI Taxonomy" id="6233"/>
    <lineage>
        <taxon>Eukaryota</taxon>
        <taxon>Metazoa</taxon>
        <taxon>Ecdysozoa</taxon>
        <taxon>Nematoda</taxon>
        <taxon>Chromadorea</taxon>
        <taxon>Rhabditida</taxon>
        <taxon>Tylenchina</taxon>
        <taxon>Panagrolaimomorpha</taxon>
        <taxon>Panagrolaimoidea</taxon>
        <taxon>Panagrolaimidae</taxon>
        <taxon>Panagrellus</taxon>
    </lineage>
</organism>
<dbReference type="SUPFAM" id="SSF56219">
    <property type="entry name" value="DNase I-like"/>
    <property type="match status" value="1"/>
</dbReference>
<dbReference type="Pfam" id="PF22669">
    <property type="entry name" value="Exo_endo_phos2"/>
    <property type="match status" value="1"/>
</dbReference>
<evidence type="ECO:0000256" key="2">
    <source>
        <dbReference type="ARBA" id="ARBA00022801"/>
    </source>
</evidence>
<sequence length="465" mass="54127">MIGMPAAGRLCCRRQKFIVGTDRIDTAALNCHDRLSCSLGSVNPRYARQRSSRSQTMPNVLLISANVGSLFDENPIIRTQWKSQISQAVISQKAKFVAIHFQETGGKEFKKYSKDVAVVITELSHLLGDFTCMRAFLDLNYDNIEEYTALGTVIYIHQDWISKVEQYRFDVNSFEHITEGTLIEENLSESIHVRKEKFAKDFWPAIRWGRKGFLHTRWRINSRIIDLINIHLFHDESNLELTQNPLLYSQNRKRALDYTVAQYNAWQSSHSEGESSCLFIYGDFNFRLRTDSFLEKITKDQEVHEIEDHKPSTDTVLTKINNSMHHTPLKRNLSAIEFRHKELKSKTDVIDQNIVLRIEKKLFDYCKPNVFVSQWQQYRECDTEPNYFDFKELSIKFPPTYPWSEDPTHANSYMKTRAPAWCDRVLMNEEAHDLVIGSNDPIYDVIGMQACMGDHKPVMLSFTLT</sequence>
<dbReference type="Gene3D" id="3.60.10.10">
    <property type="entry name" value="Endonuclease/exonuclease/phosphatase"/>
    <property type="match status" value="1"/>
</dbReference>
<dbReference type="InterPro" id="IPR000300">
    <property type="entry name" value="IPPc"/>
</dbReference>
<dbReference type="PANTHER" id="PTHR12997:SF2">
    <property type="entry name" value="INOSITOL POLYPHOSPHATE-5-PHOSPHATASE A"/>
    <property type="match status" value="1"/>
</dbReference>
<dbReference type="PANTHER" id="PTHR12997">
    <property type="entry name" value="TYPE I INOSITOL-1,4,5-TRISPHOSPHATE 5-PHOSPHATASE"/>
    <property type="match status" value="1"/>
</dbReference>
<dbReference type="SMART" id="SM00128">
    <property type="entry name" value="IPPc"/>
    <property type="match status" value="1"/>
</dbReference>
<feature type="domain" description="Inositol polyphosphate-related phosphatase" evidence="4">
    <location>
        <begin position="56"/>
        <end position="465"/>
    </location>
</feature>
<dbReference type="InterPro" id="IPR039737">
    <property type="entry name" value="INPP5A"/>
</dbReference>
<reference evidence="5" key="1">
    <citation type="journal article" date="2013" name="Genetics">
        <title>The draft genome and transcriptome of Panagrellus redivivus are shaped by the harsh demands of a free-living lifestyle.</title>
        <authorList>
            <person name="Srinivasan J."/>
            <person name="Dillman A.R."/>
            <person name="Macchietto M.G."/>
            <person name="Heikkinen L."/>
            <person name="Lakso M."/>
            <person name="Fracchia K.M."/>
            <person name="Antoshechkin I."/>
            <person name="Mortazavi A."/>
            <person name="Wong G."/>
            <person name="Sternberg P.W."/>
        </authorList>
    </citation>
    <scope>NUCLEOTIDE SEQUENCE [LARGE SCALE GENOMIC DNA]</scope>
    <source>
        <strain evidence="5">MT8872</strain>
    </source>
</reference>
<dbReference type="GO" id="GO:0046856">
    <property type="term" value="P:phosphatidylinositol dephosphorylation"/>
    <property type="evidence" value="ECO:0007669"/>
    <property type="project" value="InterPro"/>
</dbReference>
<dbReference type="WBParaSite" id="Pan_g23822.t1">
    <property type="protein sequence ID" value="Pan_g23822.t1"/>
    <property type="gene ID" value="Pan_g23822"/>
</dbReference>
<comment type="similarity">
    <text evidence="3">Belongs to the inositol 1,4,5-trisphosphate 5-phosphatase type I family.</text>
</comment>
<reference evidence="6" key="2">
    <citation type="submission" date="2020-10" db="UniProtKB">
        <authorList>
            <consortium name="WormBaseParasite"/>
        </authorList>
    </citation>
    <scope>IDENTIFICATION</scope>
</reference>
<dbReference type="Proteomes" id="UP000492821">
    <property type="component" value="Unassembled WGS sequence"/>
</dbReference>
<dbReference type="GO" id="GO:0004445">
    <property type="term" value="F:inositol-polyphosphate 5-phosphatase activity"/>
    <property type="evidence" value="ECO:0007669"/>
    <property type="project" value="UniProtKB-EC"/>
</dbReference>
<evidence type="ECO:0000313" key="5">
    <source>
        <dbReference type="Proteomes" id="UP000492821"/>
    </source>
</evidence>
<dbReference type="EC" id="3.1.3.56" evidence="1"/>
<keyword evidence="5" id="KW-1185">Reference proteome</keyword>
<name>A0A7E4VRS2_PANRE</name>
<protein>
    <recommendedName>
        <fullName evidence="1">inositol-polyphosphate 5-phosphatase</fullName>
        <ecNumber evidence="1">3.1.3.56</ecNumber>
    </recommendedName>
</protein>
<evidence type="ECO:0000256" key="3">
    <source>
        <dbReference type="ARBA" id="ARBA00023599"/>
    </source>
</evidence>
<evidence type="ECO:0000313" key="6">
    <source>
        <dbReference type="WBParaSite" id="Pan_g23822.t1"/>
    </source>
</evidence>